<evidence type="ECO:0000313" key="4">
    <source>
        <dbReference type="RefSeq" id="XP_027772962.1"/>
    </source>
</evidence>
<feature type="domain" description="F-box" evidence="1">
    <location>
        <begin position="18"/>
        <end position="57"/>
    </location>
</feature>
<proteinExistence type="predicted"/>
<dbReference type="Pfam" id="PF00646">
    <property type="entry name" value="F-box"/>
    <property type="match status" value="1"/>
</dbReference>
<dbReference type="InterPro" id="IPR032675">
    <property type="entry name" value="LRR_dom_sf"/>
</dbReference>
<dbReference type="PANTHER" id="PTHR31639:SF243">
    <property type="entry name" value="F-BOX DOMAIN-CONTAINING PROTEIN"/>
    <property type="match status" value="1"/>
</dbReference>
<dbReference type="Pfam" id="PF24758">
    <property type="entry name" value="LRR_At5g56370"/>
    <property type="match status" value="1"/>
</dbReference>
<dbReference type="SUPFAM" id="SSF81383">
    <property type="entry name" value="F-box domain"/>
    <property type="match status" value="1"/>
</dbReference>
<gene>
    <name evidence="4" type="primary">LOC114077319</name>
</gene>
<organism evidence="3 4">
    <name type="scientific">Solanum pennellii</name>
    <name type="common">Tomato</name>
    <name type="synonym">Lycopersicon pennellii</name>
    <dbReference type="NCBI Taxonomy" id="28526"/>
    <lineage>
        <taxon>Eukaryota</taxon>
        <taxon>Viridiplantae</taxon>
        <taxon>Streptophyta</taxon>
        <taxon>Embryophyta</taxon>
        <taxon>Tracheophyta</taxon>
        <taxon>Spermatophyta</taxon>
        <taxon>Magnoliopsida</taxon>
        <taxon>eudicotyledons</taxon>
        <taxon>Gunneridae</taxon>
        <taxon>Pentapetalae</taxon>
        <taxon>asterids</taxon>
        <taxon>lamiids</taxon>
        <taxon>Solanales</taxon>
        <taxon>Solanaceae</taxon>
        <taxon>Solanoideae</taxon>
        <taxon>Solaneae</taxon>
        <taxon>Solanum</taxon>
        <taxon>Solanum subgen. Lycopersicon</taxon>
    </lineage>
</organism>
<feature type="domain" description="F-box/LRR-repeat protein 15/At3g58940/PEG3-like LRR" evidence="2">
    <location>
        <begin position="114"/>
        <end position="220"/>
    </location>
</feature>
<dbReference type="GeneID" id="114077319"/>
<reference evidence="4" key="2">
    <citation type="submission" date="2025-08" db="UniProtKB">
        <authorList>
            <consortium name="RefSeq"/>
        </authorList>
    </citation>
    <scope>IDENTIFICATION</scope>
</reference>
<sequence>MSPRTRSKSARDLTKSIISELPIGALHRILELMPIKYAARSSILSKHWRQLWSTQPNLVFDPMFFQHVSNTEDSAASIIHKILMKHTGDILGFHLISDADTLTQSDVDKFIIFASNHGIQKLTLEMANDEKYVLPDSIYTCATLTRLKLSMCIFKLPDGTRFPNLISLQLEHSKIAGHRGLENKLDLPILETLELRFCVDVHSVSLVCPKLENLSIISSYTITFRCFFLNPIFSIIKHLCLNGTSLEKLRSAYVEDKLRQPLKLQSLKICNFKISVESIACAVCLLRSSPNLYKIEIDKVAKVDETLNQKRELLSYLSMEKNRVDEALRLIQTMRLRKFKGSRIEIFACYKAYELRDTFLDDQFGFISYLGIGRKDLAHVSDHVGYWHKSVLLPDGAFRIFFIGSNFLTQPRTQLYVTIKMATETLRSDTKLVKEEIVTKPLDGIRSEGFRSLFDGDTVEFEIEFGSDCRT</sequence>
<dbReference type="InterPro" id="IPR001810">
    <property type="entry name" value="F-box_dom"/>
</dbReference>
<dbReference type="Gene3D" id="3.80.10.10">
    <property type="entry name" value="Ribonuclease Inhibitor"/>
    <property type="match status" value="1"/>
</dbReference>
<dbReference type="RefSeq" id="XP_027772962.1">
    <property type="nucleotide sequence ID" value="XM_027917161.1"/>
</dbReference>
<dbReference type="SUPFAM" id="SSF52047">
    <property type="entry name" value="RNI-like"/>
    <property type="match status" value="1"/>
</dbReference>
<dbReference type="Proteomes" id="UP000694930">
    <property type="component" value="Chromosome 5"/>
</dbReference>
<reference evidence="3" key="1">
    <citation type="journal article" date="2014" name="Nat. Genet.">
        <title>The genome of the stress-tolerant wild tomato species Solanum pennellii.</title>
        <authorList>
            <person name="Bolger A."/>
            <person name="Scossa F."/>
            <person name="Bolger M.E."/>
            <person name="Lanz C."/>
            <person name="Maumus F."/>
            <person name="Tohge T."/>
            <person name="Quesneville H."/>
            <person name="Alseekh S."/>
            <person name="Sorensen I."/>
            <person name="Lichtenstein G."/>
            <person name="Fich E.A."/>
            <person name="Conte M."/>
            <person name="Keller H."/>
            <person name="Schneeberger K."/>
            <person name="Schwacke R."/>
            <person name="Ofner I."/>
            <person name="Vrebalov J."/>
            <person name="Xu Y."/>
            <person name="Osorio S."/>
            <person name="Aflitos S.A."/>
            <person name="Schijlen E."/>
            <person name="Jimenez-Gomez J.M."/>
            <person name="Ryngajllo M."/>
            <person name="Kimura S."/>
            <person name="Kumar R."/>
            <person name="Koenig D."/>
            <person name="Headland L.R."/>
            <person name="Maloof J.N."/>
            <person name="Sinha N."/>
            <person name="van Ham R.C."/>
            <person name="Lankhorst R.K."/>
            <person name="Mao L."/>
            <person name="Vogel A."/>
            <person name="Arsova B."/>
            <person name="Panstruga R."/>
            <person name="Fei Z."/>
            <person name="Rose J.K."/>
            <person name="Zamir D."/>
            <person name="Carrari F."/>
            <person name="Giovannoni J.J."/>
            <person name="Weigel D."/>
            <person name="Usadel B."/>
            <person name="Fernie A.R."/>
        </authorList>
    </citation>
    <scope>NUCLEOTIDE SEQUENCE [LARGE SCALE GENOMIC DNA]</scope>
    <source>
        <strain evidence="3">cv. LA0716</strain>
    </source>
</reference>
<dbReference type="InterPro" id="IPR036047">
    <property type="entry name" value="F-box-like_dom_sf"/>
</dbReference>
<evidence type="ECO:0000313" key="3">
    <source>
        <dbReference type="Proteomes" id="UP000694930"/>
    </source>
</evidence>
<dbReference type="PANTHER" id="PTHR31639">
    <property type="entry name" value="F-BOX PROTEIN-LIKE"/>
    <property type="match status" value="1"/>
</dbReference>
<keyword evidence="3" id="KW-1185">Reference proteome</keyword>
<name>A0ABM1VB44_SOLPN</name>
<protein>
    <submittedName>
        <fullName evidence="4">F-box/LRR-repeat protein At3g26922-like</fullName>
    </submittedName>
</protein>
<evidence type="ECO:0000259" key="1">
    <source>
        <dbReference type="Pfam" id="PF00646"/>
    </source>
</evidence>
<evidence type="ECO:0000259" key="2">
    <source>
        <dbReference type="Pfam" id="PF24758"/>
    </source>
</evidence>
<dbReference type="InterPro" id="IPR055411">
    <property type="entry name" value="LRR_FXL15/At3g58940/PEG3-like"/>
</dbReference>
<accession>A0ABM1VB44</accession>